<proteinExistence type="predicted"/>
<dbReference type="Gene3D" id="3.30.200.20">
    <property type="entry name" value="Phosphorylase Kinase, domain 1"/>
    <property type="match status" value="1"/>
</dbReference>
<organism evidence="2 3">
    <name type="scientific">Strongyloides papillosus</name>
    <name type="common">Intestinal threadworm</name>
    <dbReference type="NCBI Taxonomy" id="174720"/>
    <lineage>
        <taxon>Eukaryota</taxon>
        <taxon>Metazoa</taxon>
        <taxon>Ecdysozoa</taxon>
        <taxon>Nematoda</taxon>
        <taxon>Chromadorea</taxon>
        <taxon>Rhabditida</taxon>
        <taxon>Tylenchina</taxon>
        <taxon>Panagrolaimomorpha</taxon>
        <taxon>Strongyloidoidea</taxon>
        <taxon>Strongyloididae</taxon>
        <taxon>Strongyloides</taxon>
    </lineage>
</organism>
<dbReference type="STRING" id="174720.A0A0N5CIB1"/>
<dbReference type="InterPro" id="IPR001245">
    <property type="entry name" value="Ser-Thr/Tyr_kinase_cat_dom"/>
</dbReference>
<dbReference type="WBParaSite" id="SPAL_0001756550.1">
    <property type="protein sequence ID" value="SPAL_0001756550.1"/>
    <property type="gene ID" value="SPAL_0001756550"/>
</dbReference>
<sequence>MRLNYSAAVLKTITRASGIKFGPCTVKTVRESPSPAEKLYFLFEASVMKKFHTSFIVKLYGVVSKGQLILV</sequence>
<dbReference type="SUPFAM" id="SSF56112">
    <property type="entry name" value="Protein kinase-like (PK-like)"/>
    <property type="match status" value="1"/>
</dbReference>
<dbReference type="InterPro" id="IPR011009">
    <property type="entry name" value="Kinase-like_dom_sf"/>
</dbReference>
<protein>
    <submittedName>
        <fullName evidence="3">Pkinase_Tyr domain-containing protein</fullName>
    </submittedName>
</protein>
<feature type="domain" description="Serine-threonine/tyrosine-protein kinase catalytic" evidence="1">
    <location>
        <begin position="20"/>
        <end position="70"/>
    </location>
</feature>
<dbReference type="GO" id="GO:0004672">
    <property type="term" value="F:protein kinase activity"/>
    <property type="evidence" value="ECO:0007669"/>
    <property type="project" value="InterPro"/>
</dbReference>
<evidence type="ECO:0000313" key="3">
    <source>
        <dbReference type="WBParaSite" id="SPAL_0001756550.1"/>
    </source>
</evidence>
<evidence type="ECO:0000259" key="1">
    <source>
        <dbReference type="Pfam" id="PF07714"/>
    </source>
</evidence>
<evidence type="ECO:0000313" key="2">
    <source>
        <dbReference type="Proteomes" id="UP000046392"/>
    </source>
</evidence>
<keyword evidence="2" id="KW-1185">Reference proteome</keyword>
<dbReference type="Pfam" id="PF07714">
    <property type="entry name" value="PK_Tyr_Ser-Thr"/>
    <property type="match status" value="1"/>
</dbReference>
<accession>A0A0N5CIB1</accession>
<reference evidence="3" key="1">
    <citation type="submission" date="2017-02" db="UniProtKB">
        <authorList>
            <consortium name="WormBaseParasite"/>
        </authorList>
    </citation>
    <scope>IDENTIFICATION</scope>
</reference>
<dbReference type="Proteomes" id="UP000046392">
    <property type="component" value="Unplaced"/>
</dbReference>
<dbReference type="AlphaFoldDB" id="A0A0N5CIB1"/>
<name>A0A0N5CIB1_STREA</name>